<dbReference type="Proteomes" id="UP000488936">
    <property type="component" value="Unassembled WGS sequence"/>
</dbReference>
<keyword evidence="2" id="KW-1185">Reference proteome</keyword>
<dbReference type="EMBL" id="WMJY01000017">
    <property type="protein sequence ID" value="MTH29999.1"/>
    <property type="molecule type" value="Genomic_DNA"/>
</dbReference>
<comment type="caution">
    <text evidence="1">The sequence shown here is derived from an EMBL/GenBank/DDBJ whole genome shotgun (WGS) entry which is preliminary data.</text>
</comment>
<evidence type="ECO:0000313" key="1">
    <source>
        <dbReference type="EMBL" id="MTH29999.1"/>
    </source>
</evidence>
<dbReference type="OrthoDB" id="1452410at2"/>
<gene>
    <name evidence="1" type="ORF">GJV77_08745</name>
</gene>
<evidence type="ECO:0000313" key="2">
    <source>
        <dbReference type="Proteomes" id="UP000488936"/>
    </source>
</evidence>
<protein>
    <submittedName>
        <fullName evidence="1">Uncharacterized protein</fullName>
    </submittedName>
</protein>
<dbReference type="AlphaFoldDB" id="A0A7K1GN89"/>
<organism evidence="1 2">
    <name type="scientific">Myroides pelagicus</name>
    <dbReference type="NCBI Taxonomy" id="270914"/>
    <lineage>
        <taxon>Bacteria</taxon>
        <taxon>Pseudomonadati</taxon>
        <taxon>Bacteroidota</taxon>
        <taxon>Flavobacteriia</taxon>
        <taxon>Flavobacteriales</taxon>
        <taxon>Flavobacteriaceae</taxon>
        <taxon>Myroides</taxon>
    </lineage>
</organism>
<proteinExistence type="predicted"/>
<accession>A0A7K1GN89</accession>
<dbReference type="RefSeq" id="WP_155035990.1">
    <property type="nucleotide sequence ID" value="NZ_JAYMMG010000004.1"/>
</dbReference>
<name>A0A7K1GN89_9FLAO</name>
<reference evidence="1 2" key="1">
    <citation type="journal article" date="2006" name="Int. J. Syst. Evol. Microbiol.">
        <title>Myroides pelagicus sp. nov., isolated from seawater in Thailand.</title>
        <authorList>
            <person name="Yoon J."/>
            <person name="Maneerat S."/>
            <person name="Kawai F."/>
            <person name="Yokota A."/>
        </authorList>
    </citation>
    <scope>NUCLEOTIDE SEQUENCE [LARGE SCALE GENOMIC DNA]</scope>
    <source>
        <strain evidence="1 2">SM1T</strain>
    </source>
</reference>
<sequence>MAKFTESKGILGMVGPVYVRTFRGKKIMQSRPQRTSSDKEKNISANFMRKVSLVMSVLKRKLVQQMDRRLDSYLQPRLTGKVLQILYKEKQVPLAERSVFSLDCSGLVGFECNSNTLFKDTFHVPVVVNRESVTSLRVTIPGFIPREQVIFPNGCIEAVLRLTTVTIHSPQDELTEPPREFSICFRLGDSFVEEVSKDCNSLLEQEKFEVVVADIQFFYPIKSVPQRLSLYNSKVYNPSMMVYAK</sequence>